<reference evidence="2" key="1">
    <citation type="submission" date="2017-10" db="EMBL/GenBank/DDBJ databases">
        <title>Rapid genome shrinkage in a self-fertile nematode reveals novel sperm competition proteins.</title>
        <authorList>
            <person name="Yin D."/>
            <person name="Schwarz E.M."/>
            <person name="Thomas C.G."/>
            <person name="Felde R.L."/>
            <person name="Korf I.F."/>
            <person name="Cutter A.D."/>
            <person name="Schartner C.M."/>
            <person name="Ralston E.J."/>
            <person name="Meyer B.J."/>
            <person name="Haag E.S."/>
        </authorList>
    </citation>
    <scope>NUCLEOTIDE SEQUENCE [LARGE SCALE GENOMIC DNA]</scope>
    <source>
        <strain evidence="2">JU1422</strain>
    </source>
</reference>
<dbReference type="AlphaFoldDB" id="A0A2G5T5Z2"/>
<keyword evidence="2" id="KW-1185">Reference proteome</keyword>
<evidence type="ECO:0000313" key="2">
    <source>
        <dbReference type="Proteomes" id="UP000230233"/>
    </source>
</evidence>
<organism evidence="1 2">
    <name type="scientific">Caenorhabditis nigoni</name>
    <dbReference type="NCBI Taxonomy" id="1611254"/>
    <lineage>
        <taxon>Eukaryota</taxon>
        <taxon>Metazoa</taxon>
        <taxon>Ecdysozoa</taxon>
        <taxon>Nematoda</taxon>
        <taxon>Chromadorea</taxon>
        <taxon>Rhabditida</taxon>
        <taxon>Rhabditina</taxon>
        <taxon>Rhabditomorpha</taxon>
        <taxon>Rhabditoidea</taxon>
        <taxon>Rhabditidae</taxon>
        <taxon>Peloderinae</taxon>
        <taxon>Caenorhabditis</taxon>
    </lineage>
</organism>
<protein>
    <submittedName>
        <fullName evidence="1">Uncharacterized protein</fullName>
    </submittedName>
</protein>
<dbReference type="EMBL" id="PDUG01000005">
    <property type="protein sequence ID" value="PIC22593.1"/>
    <property type="molecule type" value="Genomic_DNA"/>
</dbReference>
<name>A0A2G5T5Z2_9PELO</name>
<gene>
    <name evidence="1" type="primary">Cnig_chr_V.g16590</name>
    <name evidence="1" type="ORF">B9Z55_016590</name>
</gene>
<sequence length="153" mass="18453">MKEAMKYLVRWKRDYRNILRVHQEIDNGHNLSTCSETCPRLKDTNLPCTCPVPPREEIYKPHVFNLTLNFDFYQTKLQELEMHRIETEYSDKLNGAQNQNQRKNLDRQKRTELFEIKKKTMAIMKEMSNGIQVIQRTHLETHQEYDEQIKRLG</sequence>
<dbReference type="OrthoDB" id="10317629at2759"/>
<accession>A0A2G5T5Z2</accession>
<proteinExistence type="predicted"/>
<dbReference type="Proteomes" id="UP000230233">
    <property type="component" value="Chromosome V"/>
</dbReference>
<comment type="caution">
    <text evidence="1">The sequence shown here is derived from an EMBL/GenBank/DDBJ whole genome shotgun (WGS) entry which is preliminary data.</text>
</comment>
<evidence type="ECO:0000313" key="1">
    <source>
        <dbReference type="EMBL" id="PIC22593.1"/>
    </source>
</evidence>